<organism evidence="1 2">
    <name type="scientific">Coprinellus micaceus</name>
    <name type="common">Glistening ink-cap mushroom</name>
    <name type="synonym">Coprinus micaceus</name>
    <dbReference type="NCBI Taxonomy" id="71717"/>
    <lineage>
        <taxon>Eukaryota</taxon>
        <taxon>Fungi</taxon>
        <taxon>Dikarya</taxon>
        <taxon>Basidiomycota</taxon>
        <taxon>Agaricomycotina</taxon>
        <taxon>Agaricomycetes</taxon>
        <taxon>Agaricomycetidae</taxon>
        <taxon>Agaricales</taxon>
        <taxon>Agaricineae</taxon>
        <taxon>Psathyrellaceae</taxon>
        <taxon>Coprinellus</taxon>
    </lineage>
</organism>
<comment type="caution">
    <text evidence="1">The sequence shown here is derived from an EMBL/GenBank/DDBJ whole genome shotgun (WGS) entry which is preliminary data.</text>
</comment>
<accession>A0A4Y7S5Y1</accession>
<keyword evidence="2" id="KW-1185">Reference proteome</keyword>
<reference evidence="1 2" key="1">
    <citation type="journal article" date="2019" name="Nat. Ecol. Evol.">
        <title>Megaphylogeny resolves global patterns of mushroom evolution.</title>
        <authorList>
            <person name="Varga T."/>
            <person name="Krizsan K."/>
            <person name="Foldi C."/>
            <person name="Dima B."/>
            <person name="Sanchez-Garcia M."/>
            <person name="Sanchez-Ramirez S."/>
            <person name="Szollosi G.J."/>
            <person name="Szarkandi J.G."/>
            <person name="Papp V."/>
            <person name="Albert L."/>
            <person name="Andreopoulos W."/>
            <person name="Angelini C."/>
            <person name="Antonin V."/>
            <person name="Barry K.W."/>
            <person name="Bougher N.L."/>
            <person name="Buchanan P."/>
            <person name="Buyck B."/>
            <person name="Bense V."/>
            <person name="Catcheside P."/>
            <person name="Chovatia M."/>
            <person name="Cooper J."/>
            <person name="Damon W."/>
            <person name="Desjardin D."/>
            <person name="Finy P."/>
            <person name="Geml J."/>
            <person name="Haridas S."/>
            <person name="Hughes K."/>
            <person name="Justo A."/>
            <person name="Karasinski D."/>
            <person name="Kautmanova I."/>
            <person name="Kiss B."/>
            <person name="Kocsube S."/>
            <person name="Kotiranta H."/>
            <person name="LaButti K.M."/>
            <person name="Lechner B.E."/>
            <person name="Liimatainen K."/>
            <person name="Lipzen A."/>
            <person name="Lukacs Z."/>
            <person name="Mihaltcheva S."/>
            <person name="Morgado L.N."/>
            <person name="Niskanen T."/>
            <person name="Noordeloos M.E."/>
            <person name="Ohm R.A."/>
            <person name="Ortiz-Santana B."/>
            <person name="Ovrebo C."/>
            <person name="Racz N."/>
            <person name="Riley R."/>
            <person name="Savchenko A."/>
            <person name="Shiryaev A."/>
            <person name="Soop K."/>
            <person name="Spirin V."/>
            <person name="Szebenyi C."/>
            <person name="Tomsovsky M."/>
            <person name="Tulloss R.E."/>
            <person name="Uehling J."/>
            <person name="Grigoriev I.V."/>
            <person name="Vagvolgyi C."/>
            <person name="Papp T."/>
            <person name="Martin F.M."/>
            <person name="Miettinen O."/>
            <person name="Hibbett D.S."/>
            <person name="Nagy L.G."/>
        </authorList>
    </citation>
    <scope>NUCLEOTIDE SEQUENCE [LARGE SCALE GENOMIC DNA]</scope>
    <source>
        <strain evidence="1 2">FP101781</strain>
    </source>
</reference>
<gene>
    <name evidence="1" type="ORF">FA13DRAFT_1650609</name>
</gene>
<dbReference type="EMBL" id="QPFP01000325">
    <property type="protein sequence ID" value="TEB16648.1"/>
    <property type="molecule type" value="Genomic_DNA"/>
</dbReference>
<name>A0A4Y7S5Y1_COPMI</name>
<feature type="non-terminal residue" evidence="1">
    <location>
        <position position="1"/>
    </location>
</feature>
<dbReference type="AlphaFoldDB" id="A0A4Y7S5Y1"/>
<evidence type="ECO:0000313" key="2">
    <source>
        <dbReference type="Proteomes" id="UP000298030"/>
    </source>
</evidence>
<dbReference type="Proteomes" id="UP000298030">
    <property type="component" value="Unassembled WGS sequence"/>
</dbReference>
<proteinExistence type="predicted"/>
<sequence length="141" mass="16603">PAKSIQRRDIAITGAIGTANIGYVYEVSAHWISSYFLGENMRLPGGPEEAIRSTVRNLAWMKTRYPRWIQAMDDLLDDMYLPSRRSGGNWLTWVFRPVRSEELLSLSQERKRREESRIHRPDRSLSRPRTERFKMLYNTSE</sequence>
<dbReference type="STRING" id="71717.A0A4Y7S5Y1"/>
<dbReference type="OrthoDB" id="2915840at2759"/>
<protein>
    <submittedName>
        <fullName evidence="1">Uncharacterized protein</fullName>
    </submittedName>
</protein>
<evidence type="ECO:0000313" key="1">
    <source>
        <dbReference type="EMBL" id="TEB16648.1"/>
    </source>
</evidence>